<evidence type="ECO:0000313" key="2">
    <source>
        <dbReference type="Proteomes" id="UP000749646"/>
    </source>
</evidence>
<reference evidence="1" key="1">
    <citation type="journal article" date="2020" name="Fungal Divers.">
        <title>Resolving the Mortierellaceae phylogeny through synthesis of multi-gene phylogenetics and phylogenomics.</title>
        <authorList>
            <person name="Vandepol N."/>
            <person name="Liber J."/>
            <person name="Desiro A."/>
            <person name="Na H."/>
            <person name="Kennedy M."/>
            <person name="Barry K."/>
            <person name="Grigoriev I.V."/>
            <person name="Miller A.N."/>
            <person name="O'Donnell K."/>
            <person name="Stajich J.E."/>
            <person name="Bonito G."/>
        </authorList>
    </citation>
    <scope>NUCLEOTIDE SEQUENCE</scope>
    <source>
        <strain evidence="1">MES-2147</strain>
    </source>
</reference>
<organism evidence="1 2">
    <name type="scientific">Modicella reniformis</name>
    <dbReference type="NCBI Taxonomy" id="1440133"/>
    <lineage>
        <taxon>Eukaryota</taxon>
        <taxon>Fungi</taxon>
        <taxon>Fungi incertae sedis</taxon>
        <taxon>Mucoromycota</taxon>
        <taxon>Mortierellomycotina</taxon>
        <taxon>Mortierellomycetes</taxon>
        <taxon>Mortierellales</taxon>
        <taxon>Mortierellaceae</taxon>
        <taxon>Modicella</taxon>
    </lineage>
</organism>
<dbReference type="EMBL" id="JAAAHW010000606">
    <property type="protein sequence ID" value="KAG0000657.1"/>
    <property type="molecule type" value="Genomic_DNA"/>
</dbReference>
<keyword evidence="2" id="KW-1185">Reference proteome</keyword>
<sequence>MDLQYVYVPDQELCRALFQDPCPIPDYLPRLSPELERLGNILRRQLKALHHILAKYNSSVLCAANEEHRNLHKKFLTHLAWYCDKPLVSLFQSAEKTSKFMKQFNLVFSDFLHYSEHTLQQLQDVLDHMDAVIKQHAATMEKLGDLSRKFEDLFNRCQDVEPKNRNVMEFCAIATGPVAVLVASQTPLLAAACAVPIFFYDRFQATREPRELTRATKVIKEMQIPIGDMESKLLGSKRSLKSLKHYNSNITTNKDVEDIRQIQYEYAQQEARMIDEACQEIQRHAVDFESARSKIESRLGQTRLN</sequence>
<evidence type="ECO:0000313" key="1">
    <source>
        <dbReference type="EMBL" id="KAG0000657.1"/>
    </source>
</evidence>
<name>A0A9P6MH74_9FUNG</name>
<accession>A0A9P6MH74</accession>
<dbReference type="Proteomes" id="UP000749646">
    <property type="component" value="Unassembled WGS sequence"/>
</dbReference>
<protein>
    <submittedName>
        <fullName evidence="1">Uncharacterized protein</fullName>
    </submittedName>
</protein>
<proteinExistence type="predicted"/>
<comment type="caution">
    <text evidence="1">The sequence shown here is derived from an EMBL/GenBank/DDBJ whole genome shotgun (WGS) entry which is preliminary data.</text>
</comment>
<gene>
    <name evidence="1" type="ORF">BGZ65_004171</name>
</gene>
<dbReference type="AlphaFoldDB" id="A0A9P6MH74"/>